<proteinExistence type="predicted"/>
<dbReference type="Proteomes" id="UP000019591">
    <property type="component" value="Chromosome"/>
</dbReference>
<gene>
    <name evidence="1" type="ORF">EAL2_c21440</name>
</gene>
<accession>W8T940</accession>
<dbReference type="KEGG" id="eac:EAL2_c21440"/>
<dbReference type="NCBIfam" id="NF040730">
    <property type="entry name" value="CxCC_doxin"/>
    <property type="match status" value="1"/>
</dbReference>
<protein>
    <submittedName>
        <fullName evidence="1">Uncharacterized protein</fullName>
    </submittedName>
</protein>
<sequence length="63" mass="7146">MESLAKQHEDKLELVIYRAGKDFGYIKKYGMVTKSMIVIGEKKKIQNLSEKSITEAIEEAVKG</sequence>
<dbReference type="PATRIC" id="fig|1286171.3.peg.2093"/>
<dbReference type="eggNOG" id="ENOG5033DAQ">
    <property type="taxonomic scope" value="Bacteria"/>
</dbReference>
<organism evidence="1 2">
    <name type="scientific">Peptoclostridium acidaminophilum DSM 3953</name>
    <dbReference type="NCBI Taxonomy" id="1286171"/>
    <lineage>
        <taxon>Bacteria</taxon>
        <taxon>Bacillati</taxon>
        <taxon>Bacillota</taxon>
        <taxon>Clostridia</taxon>
        <taxon>Peptostreptococcales</taxon>
        <taxon>Peptoclostridiaceae</taxon>
        <taxon>Peptoclostridium</taxon>
    </lineage>
</organism>
<dbReference type="OrthoDB" id="5518971at2"/>
<dbReference type="HOGENOM" id="CLU_191308_0_0_9"/>
<dbReference type="AlphaFoldDB" id="W8T940"/>
<reference evidence="1 2" key="1">
    <citation type="journal article" date="2014" name="Genome Announc.">
        <title>Complete Genome Sequence of Amino Acid-Utilizing Eubacterium acidaminophilum al-2 (DSM 3953).</title>
        <authorList>
            <person name="Poehlein A."/>
            <person name="Andreesen J.R."/>
            <person name="Daniel R."/>
        </authorList>
    </citation>
    <scope>NUCLEOTIDE SEQUENCE [LARGE SCALE GENOMIC DNA]</scope>
    <source>
        <strain evidence="1 2">DSM 3953</strain>
    </source>
</reference>
<name>W8T940_PEPAC</name>
<dbReference type="STRING" id="1286171.EAL2_c21440"/>
<evidence type="ECO:0000313" key="1">
    <source>
        <dbReference type="EMBL" id="AHM57425.1"/>
    </source>
</evidence>
<evidence type="ECO:0000313" key="2">
    <source>
        <dbReference type="Proteomes" id="UP000019591"/>
    </source>
</evidence>
<keyword evidence="2" id="KW-1185">Reference proteome</keyword>
<dbReference type="EMBL" id="CP007452">
    <property type="protein sequence ID" value="AHM57425.1"/>
    <property type="molecule type" value="Genomic_DNA"/>
</dbReference>